<dbReference type="UniPathway" id="UPA00028">
    <property type="reaction ID" value="UER00004"/>
</dbReference>
<dbReference type="Gene3D" id="3.40.50.720">
    <property type="entry name" value="NAD(P)-binding Rossmann-like Domain"/>
    <property type="match status" value="1"/>
</dbReference>
<dbReference type="InterPro" id="IPR008927">
    <property type="entry name" value="6-PGluconate_DH-like_C_sf"/>
</dbReference>
<dbReference type="Gene3D" id="1.10.1040.10">
    <property type="entry name" value="N-(1-d-carboxylethyl)-l-norvaline Dehydrogenase, domain 2"/>
    <property type="match status" value="1"/>
</dbReference>
<evidence type="ECO:0000259" key="6">
    <source>
        <dbReference type="Pfam" id="PF08546"/>
    </source>
</evidence>
<dbReference type="AlphaFoldDB" id="A0A372M4K3"/>
<evidence type="ECO:0000259" key="5">
    <source>
        <dbReference type="Pfam" id="PF02558"/>
    </source>
</evidence>
<dbReference type="InterPro" id="IPR003710">
    <property type="entry name" value="ApbA"/>
</dbReference>
<comment type="similarity">
    <text evidence="1 4">Belongs to the ketopantoate reductase family.</text>
</comment>
<evidence type="ECO:0000256" key="1">
    <source>
        <dbReference type="ARBA" id="ARBA00007870"/>
    </source>
</evidence>
<evidence type="ECO:0000256" key="3">
    <source>
        <dbReference type="ARBA" id="ARBA00023002"/>
    </source>
</evidence>
<evidence type="ECO:0000256" key="2">
    <source>
        <dbReference type="ARBA" id="ARBA00022857"/>
    </source>
</evidence>
<keyword evidence="3 4" id="KW-0560">Oxidoreductase</keyword>
<dbReference type="InterPro" id="IPR013332">
    <property type="entry name" value="KPR_N"/>
</dbReference>
<comment type="caution">
    <text evidence="7">The sequence shown here is derived from an EMBL/GenBank/DDBJ whole genome shotgun (WGS) entry which is preliminary data.</text>
</comment>
<accession>A0A372M4K3</accession>
<dbReference type="SUPFAM" id="SSF48179">
    <property type="entry name" value="6-phosphogluconate dehydrogenase C-terminal domain-like"/>
    <property type="match status" value="1"/>
</dbReference>
<dbReference type="Pfam" id="PF08546">
    <property type="entry name" value="ApbA_C"/>
    <property type="match status" value="1"/>
</dbReference>
<dbReference type="InterPro" id="IPR013328">
    <property type="entry name" value="6PGD_dom2"/>
</dbReference>
<evidence type="ECO:0000313" key="8">
    <source>
        <dbReference type="Proteomes" id="UP000263094"/>
    </source>
</evidence>
<dbReference type="Pfam" id="PF02558">
    <property type="entry name" value="ApbA"/>
    <property type="match status" value="1"/>
</dbReference>
<reference evidence="7 8" key="1">
    <citation type="submission" date="2018-08" db="EMBL/GenBank/DDBJ databases">
        <title>Isolation, diversity and antifungal activity of Actinobacteria from wheat.</title>
        <authorList>
            <person name="Han C."/>
        </authorList>
    </citation>
    <scope>NUCLEOTIDE SEQUENCE [LARGE SCALE GENOMIC DNA]</scope>
    <source>
        <strain evidence="7 8">NEAU-YY421</strain>
    </source>
</reference>
<name>A0A372M4K3_9ACTN</name>
<dbReference type="EMBL" id="QUAK01000081">
    <property type="protein sequence ID" value="RFU85876.1"/>
    <property type="molecule type" value="Genomic_DNA"/>
</dbReference>
<dbReference type="InterPro" id="IPR013752">
    <property type="entry name" value="KPA_reductase"/>
</dbReference>
<dbReference type="InterPro" id="IPR036291">
    <property type="entry name" value="NAD(P)-bd_dom_sf"/>
</dbReference>
<keyword evidence="8" id="KW-1185">Reference proteome</keyword>
<keyword evidence="4" id="KW-0566">Pantothenate biosynthesis</keyword>
<dbReference type="GO" id="GO:0008677">
    <property type="term" value="F:2-dehydropantoate 2-reductase activity"/>
    <property type="evidence" value="ECO:0007669"/>
    <property type="project" value="UniProtKB-EC"/>
</dbReference>
<dbReference type="PANTHER" id="PTHR21708">
    <property type="entry name" value="PROBABLE 2-DEHYDROPANTOATE 2-REDUCTASE"/>
    <property type="match status" value="1"/>
</dbReference>
<gene>
    <name evidence="7" type="ORF">DY218_15120</name>
</gene>
<dbReference type="PANTHER" id="PTHR21708:SF26">
    <property type="entry name" value="2-DEHYDROPANTOATE 2-REDUCTASE"/>
    <property type="match status" value="1"/>
</dbReference>
<evidence type="ECO:0000256" key="4">
    <source>
        <dbReference type="RuleBase" id="RU362068"/>
    </source>
</evidence>
<organism evidence="7 8">
    <name type="scientific">Streptomyces triticagri</name>
    <dbReference type="NCBI Taxonomy" id="2293568"/>
    <lineage>
        <taxon>Bacteria</taxon>
        <taxon>Bacillati</taxon>
        <taxon>Actinomycetota</taxon>
        <taxon>Actinomycetes</taxon>
        <taxon>Kitasatosporales</taxon>
        <taxon>Streptomycetaceae</taxon>
        <taxon>Streptomyces</taxon>
    </lineage>
</organism>
<dbReference type="Proteomes" id="UP000263094">
    <property type="component" value="Unassembled WGS sequence"/>
</dbReference>
<comment type="catalytic activity">
    <reaction evidence="4">
        <text>(R)-pantoate + NADP(+) = 2-dehydropantoate + NADPH + H(+)</text>
        <dbReference type="Rhea" id="RHEA:16233"/>
        <dbReference type="ChEBI" id="CHEBI:11561"/>
        <dbReference type="ChEBI" id="CHEBI:15378"/>
        <dbReference type="ChEBI" id="CHEBI:15980"/>
        <dbReference type="ChEBI" id="CHEBI:57783"/>
        <dbReference type="ChEBI" id="CHEBI:58349"/>
        <dbReference type="EC" id="1.1.1.169"/>
    </reaction>
</comment>
<dbReference type="OrthoDB" id="4186253at2"/>
<proteinExistence type="inferred from homology"/>
<sequence length="300" mass="31065">MTTTSGPWTVAVLGPGGVGGLAAGLLARAGHRVICLAREETAAALGSGGLTVRSGQFGDFEVPVAADTLLRERVDAVLVTPKETGLRSALERMPREALGDALVVPLLNGVEHVDVLRATYPPEQVAAATIRVESTRTAPGVIEHSSPFAMIELAGATAPAERVAALGDVLRAAGFAARVREDETAMLWSKLSFLLPMALLTTRYRGTVGAVRAERRDELLALVEELARVAAAEGAEIDTTALIGQFDAAPSGMRSSMQKDAEAGRPLELDAIGGALLRAADRHGIAVPVAAGLVAALSKE</sequence>
<dbReference type="SUPFAM" id="SSF51735">
    <property type="entry name" value="NAD(P)-binding Rossmann-fold domains"/>
    <property type="match status" value="1"/>
</dbReference>
<dbReference type="EC" id="1.1.1.169" evidence="4"/>
<dbReference type="RefSeq" id="WP_128556535.1">
    <property type="nucleotide sequence ID" value="NZ_QUAK01000081.1"/>
</dbReference>
<keyword evidence="2 4" id="KW-0521">NADP</keyword>
<dbReference type="GO" id="GO:0005737">
    <property type="term" value="C:cytoplasm"/>
    <property type="evidence" value="ECO:0007669"/>
    <property type="project" value="TreeGrafter"/>
</dbReference>
<feature type="domain" description="Ketopantoate reductase C-terminal" evidence="6">
    <location>
        <begin position="185"/>
        <end position="298"/>
    </location>
</feature>
<comment type="pathway">
    <text evidence="4">Cofactor biosynthesis; (R)-pantothenate biosynthesis; (R)-pantoate from 3-methyl-2-oxobutanoate: step 2/2.</text>
</comment>
<feature type="domain" description="Ketopantoate reductase N-terminal" evidence="5">
    <location>
        <begin position="10"/>
        <end position="147"/>
    </location>
</feature>
<dbReference type="GO" id="GO:0015940">
    <property type="term" value="P:pantothenate biosynthetic process"/>
    <property type="evidence" value="ECO:0007669"/>
    <property type="project" value="UniProtKB-UniPathway"/>
</dbReference>
<protein>
    <recommendedName>
        <fullName evidence="4">2-dehydropantoate 2-reductase</fullName>
        <ecNumber evidence="4">1.1.1.169</ecNumber>
    </recommendedName>
    <alternativeName>
        <fullName evidence="4">Ketopantoate reductase</fullName>
    </alternativeName>
</protein>
<dbReference type="NCBIfam" id="TIGR00745">
    <property type="entry name" value="apbA_panE"/>
    <property type="match status" value="1"/>
</dbReference>
<dbReference type="InterPro" id="IPR051402">
    <property type="entry name" value="KPR-Related"/>
</dbReference>
<comment type="function">
    <text evidence="4">Catalyzes the NADPH-dependent reduction of ketopantoate into pantoic acid.</text>
</comment>
<evidence type="ECO:0000313" key="7">
    <source>
        <dbReference type="EMBL" id="RFU85876.1"/>
    </source>
</evidence>